<comment type="similarity">
    <text evidence="3 16">Belongs to the glycosyl hydrolase 5 (cellulase A) family.</text>
</comment>
<comment type="function">
    <text evidence="13">Has endoglucanase activity on substrates containing beta-1,4 glycosidic bonds, like in carboxymethylcellulose (CMC), hydroxyethylcellulose (HEC) and beta-glucan. Involved in the degradation of complex natural cellulosic substrates.</text>
</comment>
<reference evidence="19" key="2">
    <citation type="submission" date="2016-02" db="EMBL/GenBank/DDBJ databases">
        <title>Genome sequencing of Aspergillus luchuensis NBRC 4314.</title>
        <authorList>
            <person name="Yamada O."/>
        </authorList>
    </citation>
    <scope>NUCLEOTIDE SEQUENCE [LARGE SCALE GENOMIC DNA]</scope>
    <source>
        <strain evidence="19">RIB 2604</strain>
    </source>
</reference>
<keyword evidence="6" id="KW-0732">Signal</keyword>
<dbReference type="InterPro" id="IPR001087">
    <property type="entry name" value="GDSL"/>
</dbReference>
<dbReference type="InterPro" id="IPR001547">
    <property type="entry name" value="Glyco_hydro_5"/>
</dbReference>
<evidence type="ECO:0000256" key="4">
    <source>
        <dbReference type="ARBA" id="ARBA00012601"/>
    </source>
</evidence>
<dbReference type="Pfam" id="PF00657">
    <property type="entry name" value="Lipase_GDSL"/>
    <property type="match status" value="1"/>
</dbReference>
<dbReference type="PANTHER" id="PTHR34142">
    <property type="entry name" value="ENDO-BETA-1,4-GLUCANASE A"/>
    <property type="match status" value="1"/>
</dbReference>
<dbReference type="SUPFAM" id="SSF51445">
    <property type="entry name" value="(Trans)glycosidases"/>
    <property type="match status" value="1"/>
</dbReference>
<dbReference type="GO" id="GO:0030245">
    <property type="term" value="P:cellulose catabolic process"/>
    <property type="evidence" value="ECO:0007669"/>
    <property type="project" value="UniProtKB-KW"/>
</dbReference>
<evidence type="ECO:0000313" key="18">
    <source>
        <dbReference type="EMBL" id="GAT20173.1"/>
    </source>
</evidence>
<dbReference type="Pfam" id="PF00150">
    <property type="entry name" value="Cellulase"/>
    <property type="match status" value="1"/>
</dbReference>
<keyword evidence="12" id="KW-0624">Polysaccharide degradation</keyword>
<comment type="catalytic activity">
    <reaction evidence="1">
        <text>Endohydrolysis of (1-&gt;4)-beta-D-glucosidic linkages in cellulose, lichenin and cereal beta-D-glucans.</text>
        <dbReference type="EC" id="3.2.1.4"/>
    </reaction>
</comment>
<keyword evidence="8" id="KW-0136">Cellulose degradation</keyword>
<evidence type="ECO:0000256" key="16">
    <source>
        <dbReference type="RuleBase" id="RU361153"/>
    </source>
</evidence>
<keyword evidence="9" id="KW-0325">Glycoprotein</keyword>
<keyword evidence="5" id="KW-0964">Secreted</keyword>
<feature type="domain" description="Glycoside hydrolase family 5" evidence="17">
    <location>
        <begin position="214"/>
        <end position="392"/>
    </location>
</feature>
<evidence type="ECO:0000256" key="6">
    <source>
        <dbReference type="ARBA" id="ARBA00022729"/>
    </source>
</evidence>
<evidence type="ECO:0000256" key="11">
    <source>
        <dbReference type="ARBA" id="ARBA00023295"/>
    </source>
</evidence>
<evidence type="ECO:0000256" key="15">
    <source>
        <dbReference type="ARBA" id="ARBA00042322"/>
    </source>
</evidence>
<dbReference type="VEuPathDB" id="FungiDB:ASPFODRAFT_50130"/>
<evidence type="ECO:0000256" key="13">
    <source>
        <dbReference type="ARBA" id="ARBA00025192"/>
    </source>
</evidence>
<keyword evidence="7 16" id="KW-0378">Hydrolase</keyword>
<dbReference type="GO" id="GO:0005576">
    <property type="term" value="C:extracellular region"/>
    <property type="evidence" value="ECO:0007669"/>
    <property type="project" value="UniProtKB-SubCell"/>
</dbReference>
<organism evidence="18 19">
    <name type="scientific">Aspergillus kawachii</name>
    <name type="common">White koji mold</name>
    <name type="synonym">Aspergillus awamori var. kawachi</name>
    <dbReference type="NCBI Taxonomy" id="1069201"/>
    <lineage>
        <taxon>Eukaryota</taxon>
        <taxon>Fungi</taxon>
        <taxon>Dikarya</taxon>
        <taxon>Ascomycota</taxon>
        <taxon>Pezizomycotina</taxon>
        <taxon>Eurotiomycetes</taxon>
        <taxon>Eurotiomycetidae</taxon>
        <taxon>Eurotiales</taxon>
        <taxon>Aspergillaceae</taxon>
        <taxon>Aspergillus</taxon>
        <taxon>Aspergillus subgen. Circumdati</taxon>
    </lineage>
</organism>
<evidence type="ECO:0000256" key="5">
    <source>
        <dbReference type="ARBA" id="ARBA00022525"/>
    </source>
</evidence>
<dbReference type="EMBL" id="BCWF01000006">
    <property type="protein sequence ID" value="GAT20173.1"/>
    <property type="molecule type" value="Genomic_DNA"/>
</dbReference>
<comment type="subcellular location">
    <subcellularLocation>
        <location evidence="2">Secreted</location>
    </subcellularLocation>
</comment>
<comment type="caution">
    <text evidence="18">The sequence shown here is derived from an EMBL/GenBank/DDBJ whole genome shotgun (WGS) entry which is preliminary data.</text>
</comment>
<evidence type="ECO:0000256" key="1">
    <source>
        <dbReference type="ARBA" id="ARBA00000966"/>
    </source>
</evidence>
<dbReference type="PANTHER" id="PTHR34142:SF6">
    <property type="entry name" value="ENDO-BETA-1,4-GLUCANASE B"/>
    <property type="match status" value="1"/>
</dbReference>
<reference evidence="18 19" key="1">
    <citation type="journal article" date="2016" name="DNA Res.">
        <title>Genome sequence of Aspergillus luchuensis NBRC 4314.</title>
        <authorList>
            <person name="Yamada O."/>
            <person name="Machida M."/>
            <person name="Hosoyama A."/>
            <person name="Goto M."/>
            <person name="Takahashi T."/>
            <person name="Futagami T."/>
            <person name="Yamagata Y."/>
            <person name="Takeuchi M."/>
            <person name="Kobayashi T."/>
            <person name="Koike H."/>
            <person name="Abe K."/>
            <person name="Asai K."/>
            <person name="Arita M."/>
            <person name="Fujita N."/>
            <person name="Fukuda K."/>
            <person name="Higa K."/>
            <person name="Horikawa H."/>
            <person name="Ishikawa T."/>
            <person name="Jinno K."/>
            <person name="Kato Y."/>
            <person name="Kirimura K."/>
            <person name="Mizutani O."/>
            <person name="Nakasone K."/>
            <person name="Sano M."/>
            <person name="Shiraishi Y."/>
            <person name="Tsukahara M."/>
            <person name="Gomi K."/>
        </authorList>
    </citation>
    <scope>NUCLEOTIDE SEQUENCE [LARGE SCALE GENOMIC DNA]</scope>
    <source>
        <strain evidence="18 19">RIB 2604</strain>
    </source>
</reference>
<evidence type="ECO:0000313" key="19">
    <source>
        <dbReference type="Proteomes" id="UP000075230"/>
    </source>
</evidence>
<dbReference type="InterPro" id="IPR017853">
    <property type="entry name" value="GH"/>
</dbReference>
<dbReference type="Gene3D" id="3.20.20.80">
    <property type="entry name" value="Glycosidases"/>
    <property type="match status" value="1"/>
</dbReference>
<dbReference type="Proteomes" id="UP000075230">
    <property type="component" value="Unassembled WGS sequence"/>
</dbReference>
<name>A0A146F345_ASPKA</name>
<evidence type="ECO:0000256" key="8">
    <source>
        <dbReference type="ARBA" id="ARBA00023001"/>
    </source>
</evidence>
<dbReference type="SUPFAM" id="SSF52266">
    <property type="entry name" value="SGNH hydrolase"/>
    <property type="match status" value="1"/>
</dbReference>
<evidence type="ECO:0000256" key="12">
    <source>
        <dbReference type="ARBA" id="ARBA00023326"/>
    </source>
</evidence>
<dbReference type="AlphaFoldDB" id="A0A146F345"/>
<dbReference type="InterPro" id="IPR036514">
    <property type="entry name" value="SGNH_hydro_sf"/>
</dbReference>
<gene>
    <name evidence="18" type="ORF">RIB2604_00607630</name>
</gene>
<dbReference type="Gene3D" id="3.40.50.1110">
    <property type="entry name" value="SGNH hydrolase"/>
    <property type="match status" value="1"/>
</dbReference>
<proteinExistence type="inferred from homology"/>
<protein>
    <recommendedName>
        <fullName evidence="4">cellulase</fullName>
        <ecNumber evidence="4">3.2.1.4</ecNumber>
    </recommendedName>
    <alternativeName>
        <fullName evidence="14">Carboxymethylcellulase B</fullName>
    </alternativeName>
    <alternativeName>
        <fullName evidence="15">Cellulase B</fullName>
    </alternativeName>
</protein>
<dbReference type="GO" id="GO:0016788">
    <property type="term" value="F:hydrolase activity, acting on ester bonds"/>
    <property type="evidence" value="ECO:0007669"/>
    <property type="project" value="InterPro"/>
</dbReference>
<accession>A0A146F345</accession>
<dbReference type="EC" id="3.2.1.4" evidence="4"/>
<evidence type="ECO:0000259" key="17">
    <source>
        <dbReference type="Pfam" id="PF00150"/>
    </source>
</evidence>
<evidence type="ECO:0000256" key="10">
    <source>
        <dbReference type="ARBA" id="ARBA00023277"/>
    </source>
</evidence>
<dbReference type="GO" id="GO:0008810">
    <property type="term" value="F:cellulase activity"/>
    <property type="evidence" value="ECO:0007669"/>
    <property type="project" value="UniProtKB-EC"/>
</dbReference>
<evidence type="ECO:0000256" key="14">
    <source>
        <dbReference type="ARBA" id="ARBA00041735"/>
    </source>
</evidence>
<evidence type="ECO:0000256" key="9">
    <source>
        <dbReference type="ARBA" id="ARBA00023180"/>
    </source>
</evidence>
<keyword evidence="11 16" id="KW-0326">Glycosidase</keyword>
<keyword evidence="10" id="KW-0119">Carbohydrate metabolism</keyword>
<evidence type="ECO:0000256" key="7">
    <source>
        <dbReference type="ARBA" id="ARBA00022801"/>
    </source>
</evidence>
<evidence type="ECO:0000256" key="3">
    <source>
        <dbReference type="ARBA" id="ARBA00005641"/>
    </source>
</evidence>
<evidence type="ECO:0000256" key="2">
    <source>
        <dbReference type="ARBA" id="ARBA00004613"/>
    </source>
</evidence>
<sequence length="422" mass="47115">MDPRIGTTTNGPNWIGYLTTTENASLVLNYNFAAGGATIDNALVPAYPGDLASQFRLFEDVYAQKPETAPWDAKDAVFGVWIGINDIGNAYYSTDAATYTPKLISRLESLVEEVYKNGGRKFLFLNVPPTSRSPLFLDQGEEVVKQHAEYLAVFNENLEGMVEKFNKEKGDGTDYIFPDPSAISTLIDKGMNFFRVQFMMERLLPDSMTGSYDEDNGEIISSTSDFQTFWENLAGQYKDNDLVMFDTNNEYHDMDQDLVLNLNQAAINGIRAAGATSQYIFVEGNSWTGAWTWVDVNDNMKNLTDPEDKIVYEMHQYLDSDGSGTSETCVSETIGKERVTEATQWLKDNKKVGFIGEYAGGSNDVCRSAVSGMLEYMANNTDVWKGASWWAAGPWWGDYIFSMEPPDGTAYTGMLDILEAYL</sequence>